<dbReference type="EMBL" id="BGPR01000911">
    <property type="protein sequence ID" value="GBM39964.1"/>
    <property type="molecule type" value="Genomic_DNA"/>
</dbReference>
<proteinExistence type="predicted"/>
<gene>
    <name evidence="1" type="ORF">AVEN_43356_1</name>
</gene>
<sequence>MFLSICQPVYLAKCLLLKLFDGYSEPDLVILNRGRMTGTSESHLLLNFLTTSGPSNDPTNLTYTSPEYMVDHQSDGVLNFEPSSPEGDTLSSGLRMKGKHRILWQRNQFRSCLSRKVFHNYEKKSQITVIDILENCPAAEHGML</sequence>
<protein>
    <submittedName>
        <fullName evidence="1">Uncharacterized protein</fullName>
    </submittedName>
</protein>
<organism evidence="1 2">
    <name type="scientific">Araneus ventricosus</name>
    <name type="common">Orbweaver spider</name>
    <name type="synonym">Epeira ventricosa</name>
    <dbReference type="NCBI Taxonomy" id="182803"/>
    <lineage>
        <taxon>Eukaryota</taxon>
        <taxon>Metazoa</taxon>
        <taxon>Ecdysozoa</taxon>
        <taxon>Arthropoda</taxon>
        <taxon>Chelicerata</taxon>
        <taxon>Arachnida</taxon>
        <taxon>Araneae</taxon>
        <taxon>Araneomorphae</taxon>
        <taxon>Entelegynae</taxon>
        <taxon>Araneoidea</taxon>
        <taxon>Araneidae</taxon>
        <taxon>Araneus</taxon>
    </lineage>
</organism>
<dbReference type="AlphaFoldDB" id="A0A4Y2FK38"/>
<accession>A0A4Y2FK38</accession>
<reference evidence="1 2" key="1">
    <citation type="journal article" date="2019" name="Sci. Rep.">
        <title>Orb-weaving spider Araneus ventricosus genome elucidates the spidroin gene catalogue.</title>
        <authorList>
            <person name="Kono N."/>
            <person name="Nakamura H."/>
            <person name="Ohtoshi R."/>
            <person name="Moran D.A.P."/>
            <person name="Shinohara A."/>
            <person name="Yoshida Y."/>
            <person name="Fujiwara M."/>
            <person name="Mori M."/>
            <person name="Tomita M."/>
            <person name="Arakawa K."/>
        </authorList>
    </citation>
    <scope>NUCLEOTIDE SEQUENCE [LARGE SCALE GENOMIC DNA]</scope>
</reference>
<comment type="caution">
    <text evidence="1">The sequence shown here is derived from an EMBL/GenBank/DDBJ whole genome shotgun (WGS) entry which is preliminary data.</text>
</comment>
<keyword evidence="2" id="KW-1185">Reference proteome</keyword>
<dbReference type="Proteomes" id="UP000499080">
    <property type="component" value="Unassembled WGS sequence"/>
</dbReference>
<name>A0A4Y2FK38_ARAVE</name>
<evidence type="ECO:0000313" key="2">
    <source>
        <dbReference type="Proteomes" id="UP000499080"/>
    </source>
</evidence>
<evidence type="ECO:0000313" key="1">
    <source>
        <dbReference type="EMBL" id="GBM39964.1"/>
    </source>
</evidence>